<evidence type="ECO:0000256" key="3">
    <source>
        <dbReference type="ARBA" id="ARBA00022679"/>
    </source>
</evidence>
<comment type="catalytic activity">
    <reaction evidence="10">
        <text>D-glycero-beta-D-manno-heptose 7-phosphate + ATP = D-glycero-beta-D-manno-heptose 1,7-bisphosphate + ADP + H(+)</text>
        <dbReference type="Rhea" id="RHEA:27473"/>
        <dbReference type="ChEBI" id="CHEBI:15378"/>
        <dbReference type="ChEBI" id="CHEBI:30616"/>
        <dbReference type="ChEBI" id="CHEBI:60204"/>
        <dbReference type="ChEBI" id="CHEBI:60208"/>
        <dbReference type="ChEBI" id="CHEBI:456216"/>
        <dbReference type="EC" id="2.7.1.167"/>
    </reaction>
</comment>
<dbReference type="InterPro" id="IPR004821">
    <property type="entry name" value="Cyt_trans-like"/>
</dbReference>
<keyword evidence="16" id="KW-1185">Reference proteome</keyword>
<evidence type="ECO:0000256" key="6">
    <source>
        <dbReference type="ARBA" id="ARBA00022777"/>
    </source>
</evidence>
<evidence type="ECO:0000256" key="5">
    <source>
        <dbReference type="ARBA" id="ARBA00022741"/>
    </source>
</evidence>
<dbReference type="InterPro" id="IPR011913">
    <property type="entry name" value="RfaE_dom_I"/>
</dbReference>
<comment type="caution">
    <text evidence="14">The sequence shown here is derived from an EMBL/GenBank/DDBJ whole genome shotgun (WGS) entry which is preliminary data.</text>
</comment>
<feature type="domain" description="Cytidyltransferase-like" evidence="12">
    <location>
        <begin position="354"/>
        <end position="447"/>
    </location>
</feature>
<comment type="catalytic activity">
    <reaction evidence="10">
        <text>D-glycero-beta-D-manno-heptose 1-phosphate + ATP + H(+) = ADP-D-glycero-beta-D-manno-heptose + diphosphate</text>
        <dbReference type="Rhea" id="RHEA:27465"/>
        <dbReference type="ChEBI" id="CHEBI:15378"/>
        <dbReference type="ChEBI" id="CHEBI:30616"/>
        <dbReference type="ChEBI" id="CHEBI:33019"/>
        <dbReference type="ChEBI" id="CHEBI:59967"/>
        <dbReference type="ChEBI" id="CHEBI:61593"/>
        <dbReference type="EC" id="2.7.7.70"/>
    </reaction>
</comment>
<dbReference type="Proteomes" id="UP000531581">
    <property type="component" value="Unassembled WGS sequence"/>
</dbReference>
<evidence type="ECO:0000259" key="11">
    <source>
        <dbReference type="Pfam" id="PF00294"/>
    </source>
</evidence>
<keyword evidence="6 10" id="KW-0418">Kinase</keyword>
<keyword evidence="3 10" id="KW-0808">Transferase</keyword>
<feature type="binding site" evidence="10">
    <location>
        <begin position="199"/>
        <end position="202"/>
    </location>
    <ligand>
        <name>ATP</name>
        <dbReference type="ChEBI" id="CHEBI:30616"/>
    </ligand>
</feature>
<comment type="similarity">
    <text evidence="10">In the C-terminal section; belongs to the cytidylyltransferase family.</text>
</comment>
<dbReference type="InterPro" id="IPR011611">
    <property type="entry name" value="PfkB_dom"/>
</dbReference>
<keyword evidence="4 10" id="KW-0548">Nucleotidyltransferase</keyword>
<dbReference type="AlphaFoldDB" id="A0A7Y7QX97"/>
<dbReference type="Gene3D" id="3.40.1190.20">
    <property type="match status" value="1"/>
</dbReference>
<dbReference type="PANTHER" id="PTHR46969:SF1">
    <property type="entry name" value="BIFUNCTIONAL PROTEIN HLDE"/>
    <property type="match status" value="1"/>
</dbReference>
<dbReference type="Pfam" id="PF00294">
    <property type="entry name" value="PfkB"/>
    <property type="match status" value="1"/>
</dbReference>
<dbReference type="GO" id="GO:0033785">
    <property type="term" value="F:heptose 7-phosphate kinase activity"/>
    <property type="evidence" value="ECO:0007669"/>
    <property type="project" value="UniProtKB-UniRule"/>
</dbReference>
<evidence type="ECO:0000256" key="4">
    <source>
        <dbReference type="ARBA" id="ARBA00022695"/>
    </source>
</evidence>
<accession>A0A7Y7QX97</accession>
<dbReference type="EMBL" id="JABYQV010000014">
    <property type="protein sequence ID" value="NVP32405.1"/>
    <property type="molecule type" value="Genomic_DNA"/>
</dbReference>
<evidence type="ECO:0000256" key="2">
    <source>
        <dbReference type="ARBA" id="ARBA00003753"/>
    </source>
</evidence>
<dbReference type="NCBIfam" id="TIGR02198">
    <property type="entry name" value="rfaE_dom_I"/>
    <property type="match status" value="1"/>
</dbReference>
<proteinExistence type="inferred from homology"/>
<comment type="function">
    <text evidence="1 10">Catalyzes the phosphorylation of D-glycero-D-manno-heptose 7-phosphate at the C-1 position to selectively form D-glycero-beta-D-manno-heptose-1,7-bisphosphate.</text>
</comment>
<dbReference type="EC" id="2.7.1.167" evidence="10"/>
<evidence type="ECO:0000256" key="10">
    <source>
        <dbReference type="HAMAP-Rule" id="MF_01603"/>
    </source>
</evidence>
<comment type="function">
    <text evidence="2 10">Catalyzes the ADP transfer from ATP to D-glycero-beta-D-manno-heptose 1-phosphate, yielding ADP-D-glycero-beta-D-manno-heptose.</text>
</comment>
<dbReference type="GO" id="GO:0097171">
    <property type="term" value="P:ADP-L-glycero-beta-D-manno-heptose biosynthetic process"/>
    <property type="evidence" value="ECO:0007669"/>
    <property type="project" value="UniProtKB-UniPathway"/>
</dbReference>
<comment type="similarity">
    <text evidence="10">In the N-terminal section; belongs to the carbohydrate kinase PfkB family.</text>
</comment>
<dbReference type="InterPro" id="IPR023030">
    <property type="entry name" value="Bifunc_HldE"/>
</dbReference>
<reference evidence="15 16" key="1">
    <citation type="submission" date="2020-05" db="EMBL/GenBank/DDBJ databases">
        <title>Draft Genome Sequences of Sphingomonas sp. Isolated from the International Space Station.</title>
        <authorList>
            <person name="Bijlani S."/>
            <person name="Singh N.K."/>
            <person name="Mason C.E."/>
            <person name="Wang C.C."/>
            <person name="Venkateswaran K."/>
        </authorList>
    </citation>
    <scope>NUCLEOTIDE SEQUENCE [LARGE SCALE GENOMIC DNA]</scope>
    <source>
        <strain evidence="13 16">IIF7SW-B5</strain>
        <strain evidence="14">ISS-IIF7SWP</strain>
    </source>
</reference>
<organism evidence="14 15">
    <name type="scientific">Sphingomonas sanguinis</name>
    <dbReference type="NCBI Taxonomy" id="33051"/>
    <lineage>
        <taxon>Bacteria</taxon>
        <taxon>Pseudomonadati</taxon>
        <taxon>Pseudomonadota</taxon>
        <taxon>Alphaproteobacteria</taxon>
        <taxon>Sphingomonadales</taxon>
        <taxon>Sphingomonadaceae</taxon>
        <taxon>Sphingomonas</taxon>
    </lineage>
</organism>
<evidence type="ECO:0000259" key="12">
    <source>
        <dbReference type="Pfam" id="PF01467"/>
    </source>
</evidence>
<evidence type="ECO:0000313" key="13">
    <source>
        <dbReference type="EMBL" id="NNG54910.1"/>
    </source>
</evidence>
<dbReference type="Gene3D" id="3.40.50.620">
    <property type="entry name" value="HUPs"/>
    <property type="match status" value="1"/>
</dbReference>
<dbReference type="Proteomes" id="UP000557656">
    <property type="component" value="Unassembled WGS sequence"/>
</dbReference>
<dbReference type="RefSeq" id="WP_170171186.1">
    <property type="nucleotide sequence ID" value="NZ_JABEOV010000024.1"/>
</dbReference>
<keyword evidence="8 10" id="KW-0511">Multifunctional enzyme</keyword>
<protein>
    <recommendedName>
        <fullName evidence="10">Bifunctional protein HldE</fullName>
    </recommendedName>
    <domain>
        <recommendedName>
            <fullName evidence="10">D-beta-D-heptose 7-phosphate kinase</fullName>
            <ecNumber evidence="10">2.7.1.167</ecNumber>
        </recommendedName>
        <alternativeName>
            <fullName evidence="10">D-beta-D-heptose 7-phosphotransferase</fullName>
        </alternativeName>
        <alternativeName>
            <fullName evidence="10">D-glycero-beta-D-manno-heptose-7-phosphate kinase</fullName>
        </alternativeName>
    </domain>
    <domain>
        <recommendedName>
            <fullName evidence="10">D-beta-D-heptose 1-phosphate adenylyltransferase</fullName>
            <ecNumber evidence="10">2.7.7.70</ecNumber>
        </recommendedName>
        <alternativeName>
            <fullName evidence="10">D-glycero-beta-D-manno-heptose 1-phosphate adenylyltransferase</fullName>
        </alternativeName>
    </domain>
</protein>
<feature type="domain" description="Carbohydrate kinase PfkB" evidence="11">
    <location>
        <begin position="12"/>
        <end position="307"/>
    </location>
</feature>
<dbReference type="GO" id="GO:0016773">
    <property type="term" value="F:phosphotransferase activity, alcohol group as acceptor"/>
    <property type="evidence" value="ECO:0007669"/>
    <property type="project" value="InterPro"/>
</dbReference>
<evidence type="ECO:0000313" key="14">
    <source>
        <dbReference type="EMBL" id="NVP32405.1"/>
    </source>
</evidence>
<name>A0A7Y7QX97_9SPHN</name>
<dbReference type="GO" id="GO:0005524">
    <property type="term" value="F:ATP binding"/>
    <property type="evidence" value="ECO:0007669"/>
    <property type="project" value="UniProtKB-UniRule"/>
</dbReference>
<gene>
    <name evidence="14" type="primary">rfaE1</name>
    <name evidence="10" type="synonym">hldE</name>
    <name evidence="13" type="ORF">HKX05_16290</name>
    <name evidence="14" type="ORF">HLV41_15290</name>
</gene>
<evidence type="ECO:0000313" key="15">
    <source>
        <dbReference type="Proteomes" id="UP000531581"/>
    </source>
</evidence>
<dbReference type="UniPathway" id="UPA00356">
    <property type="reaction ID" value="UER00437"/>
</dbReference>
<feature type="region of interest" description="Ribokinase" evidence="10">
    <location>
        <begin position="1"/>
        <end position="328"/>
    </location>
</feature>
<dbReference type="NCBIfam" id="TIGR00125">
    <property type="entry name" value="cyt_tran_rel"/>
    <property type="match status" value="1"/>
</dbReference>
<dbReference type="InterPro" id="IPR014729">
    <property type="entry name" value="Rossmann-like_a/b/a_fold"/>
</dbReference>
<dbReference type="GO" id="GO:0005829">
    <property type="term" value="C:cytosol"/>
    <property type="evidence" value="ECO:0007669"/>
    <property type="project" value="TreeGrafter"/>
</dbReference>
<dbReference type="SUPFAM" id="SSF53613">
    <property type="entry name" value="Ribokinase-like"/>
    <property type="match status" value="1"/>
</dbReference>
<dbReference type="EMBL" id="JABEOV010000024">
    <property type="protein sequence ID" value="NNG54910.1"/>
    <property type="molecule type" value="Genomic_DNA"/>
</dbReference>
<dbReference type="CDD" id="cd01172">
    <property type="entry name" value="RfaE_like"/>
    <property type="match status" value="1"/>
</dbReference>
<evidence type="ECO:0000256" key="8">
    <source>
        <dbReference type="ARBA" id="ARBA00023268"/>
    </source>
</evidence>
<dbReference type="SUPFAM" id="SSF52374">
    <property type="entry name" value="Nucleotidylyl transferase"/>
    <property type="match status" value="1"/>
</dbReference>
<keyword evidence="9 10" id="KW-0119">Carbohydrate metabolism</keyword>
<evidence type="ECO:0000256" key="1">
    <source>
        <dbReference type="ARBA" id="ARBA00002319"/>
    </source>
</evidence>
<dbReference type="EC" id="2.7.7.70" evidence="10"/>
<dbReference type="InterPro" id="IPR029056">
    <property type="entry name" value="Ribokinase-like"/>
</dbReference>
<evidence type="ECO:0000313" key="16">
    <source>
        <dbReference type="Proteomes" id="UP000557656"/>
    </source>
</evidence>
<evidence type="ECO:0000256" key="7">
    <source>
        <dbReference type="ARBA" id="ARBA00022840"/>
    </source>
</evidence>
<keyword evidence="7 10" id="KW-0067">ATP-binding</keyword>
<feature type="active site" evidence="10">
    <location>
        <position position="269"/>
    </location>
</feature>
<dbReference type="Pfam" id="PF01467">
    <property type="entry name" value="CTP_transf_like"/>
    <property type="match status" value="1"/>
</dbReference>
<dbReference type="GO" id="GO:0033786">
    <property type="term" value="F:heptose-1-phosphate adenylyltransferase activity"/>
    <property type="evidence" value="ECO:0007669"/>
    <property type="project" value="UniProtKB-UniRule"/>
</dbReference>
<evidence type="ECO:0000256" key="9">
    <source>
        <dbReference type="ARBA" id="ARBA00023277"/>
    </source>
</evidence>
<keyword evidence="5 10" id="KW-0547">Nucleotide-binding</keyword>
<dbReference type="PANTHER" id="PTHR46969">
    <property type="entry name" value="BIFUNCTIONAL PROTEIN HLDE"/>
    <property type="match status" value="1"/>
</dbReference>
<sequence>MTRLPDFASVRVLCVGDIMVDGFAHGDVQRISPESPVPVIHIRRTERVPGGAANVARNISALKGQCTLIGVIGDDVPGRELSAMLRAHEGIEPILVVDSSRPTVEKVRFVANGQHLLRADWEEAGAIGTAAHDAIATQVAALARDHNVLVLSDYAKGVLTDRLVAELIRVANSAGLQIVVDPKSADLARYAGADVVTPNSREITLATGINPSCDENAERAGARAVTEARVDAVLITRAEQGMSLISHTGNVAHLPASVREVADVVGAGDTVVGTLALCLGAALPLAEAARIANAAAGVVVGKPGTATLSRSELAAELARLDRLDMPRAVTKLISAGEAARLCREWREDGLSIGFTNGCFDLMHIGHVGILEFARAHCDRLIVGVNADSSVTRLKGSSRPINREEDRARILGALGCVEAVVIFAEDTPFNLIDQLQPDVLIKGADYAVEDVVGFDLVQARGGRTITFDLIPGRSTTLMIDRAASSAAPDAA</sequence>
<comment type="subunit">
    <text evidence="10">Homodimer.</text>
</comment>
<comment type="pathway">
    <text evidence="10">Nucleotide-sugar biosynthesis; ADP-L-glycero-beta-D-manno-heptose biosynthesis; ADP-L-glycero-beta-D-manno-heptose from D-glycero-beta-D-manno-heptose 7-phosphate: step 3/4.</text>
</comment>
<comment type="pathway">
    <text evidence="10">Nucleotide-sugar biosynthesis; ADP-L-glycero-beta-D-manno-heptose biosynthesis; ADP-L-glycero-beta-D-manno-heptose from D-glycero-beta-D-manno-heptose 7-phosphate: step 1/4.</text>
</comment>
<feature type="region of interest" description="Cytidylyltransferase" evidence="10">
    <location>
        <begin position="354"/>
        <end position="490"/>
    </location>
</feature>
<dbReference type="HAMAP" id="MF_01603">
    <property type="entry name" value="HldE"/>
    <property type="match status" value="1"/>
</dbReference>